<dbReference type="Proteomes" id="UP000322499">
    <property type="component" value="Unassembled WGS sequence"/>
</dbReference>
<comment type="cofactor">
    <cofactor evidence="1">
        <name>FAD</name>
        <dbReference type="ChEBI" id="CHEBI:57692"/>
    </cofactor>
</comment>
<feature type="domain" description="Glucose-methanol-choline oxidoreductase N-terminal" evidence="8">
    <location>
        <begin position="263"/>
        <end position="277"/>
    </location>
</feature>
<evidence type="ECO:0000259" key="7">
    <source>
        <dbReference type="PROSITE" id="PS00623"/>
    </source>
</evidence>
<dbReference type="PIRSF" id="PIRSF000137">
    <property type="entry name" value="Alcohol_oxidase"/>
    <property type="match status" value="1"/>
</dbReference>
<dbReference type="InterPro" id="IPR036188">
    <property type="entry name" value="FAD/NAD-bd_sf"/>
</dbReference>
<comment type="caution">
    <text evidence="9">The sequence shown here is derived from an EMBL/GenBank/DDBJ whole genome shotgun (WGS) entry which is preliminary data.</text>
</comment>
<evidence type="ECO:0000313" key="10">
    <source>
        <dbReference type="Proteomes" id="UP000322499"/>
    </source>
</evidence>
<organism evidence="9 10">
    <name type="scientific">Blastococcus xanthinilyticus</name>
    <dbReference type="NCBI Taxonomy" id="1564164"/>
    <lineage>
        <taxon>Bacteria</taxon>
        <taxon>Bacillati</taxon>
        <taxon>Actinomycetota</taxon>
        <taxon>Actinomycetes</taxon>
        <taxon>Geodermatophilales</taxon>
        <taxon>Geodermatophilaceae</taxon>
        <taxon>Blastococcus</taxon>
    </lineage>
</organism>
<dbReference type="PROSITE" id="PS00624">
    <property type="entry name" value="GMC_OXRED_2"/>
    <property type="match status" value="1"/>
</dbReference>
<proteinExistence type="inferred from homology"/>
<evidence type="ECO:0000256" key="1">
    <source>
        <dbReference type="ARBA" id="ARBA00001974"/>
    </source>
</evidence>
<evidence type="ECO:0000313" key="9">
    <source>
        <dbReference type="EMBL" id="TYP82901.1"/>
    </source>
</evidence>
<dbReference type="PROSITE" id="PS51257">
    <property type="entry name" value="PROKAR_LIPOPROTEIN"/>
    <property type="match status" value="1"/>
</dbReference>
<dbReference type="Pfam" id="PF00732">
    <property type="entry name" value="GMC_oxred_N"/>
    <property type="match status" value="1"/>
</dbReference>
<dbReference type="Gene3D" id="3.30.560.10">
    <property type="entry name" value="Glucose Oxidase, domain 3"/>
    <property type="match status" value="1"/>
</dbReference>
<dbReference type="PANTHER" id="PTHR11552:SF147">
    <property type="entry name" value="CHOLINE DEHYDROGENASE, MITOCHONDRIAL"/>
    <property type="match status" value="1"/>
</dbReference>
<dbReference type="InterPro" id="IPR000172">
    <property type="entry name" value="GMC_OxRdtase_N"/>
</dbReference>
<dbReference type="SUPFAM" id="SSF54373">
    <property type="entry name" value="FAD-linked reductases, C-terminal domain"/>
    <property type="match status" value="1"/>
</dbReference>
<dbReference type="GO" id="GO:0050660">
    <property type="term" value="F:flavin adenine dinucleotide binding"/>
    <property type="evidence" value="ECO:0007669"/>
    <property type="project" value="InterPro"/>
</dbReference>
<feature type="domain" description="Glucose-methanol-choline oxidoreductase N-terminal" evidence="7">
    <location>
        <begin position="90"/>
        <end position="113"/>
    </location>
</feature>
<dbReference type="PROSITE" id="PS00623">
    <property type="entry name" value="GMC_OXRED_1"/>
    <property type="match status" value="1"/>
</dbReference>
<comment type="similarity">
    <text evidence="2 5">Belongs to the GMC oxidoreductase family.</text>
</comment>
<evidence type="ECO:0000256" key="4">
    <source>
        <dbReference type="ARBA" id="ARBA00022827"/>
    </source>
</evidence>
<dbReference type="Pfam" id="PF05199">
    <property type="entry name" value="GMC_oxred_C"/>
    <property type="match status" value="1"/>
</dbReference>
<evidence type="ECO:0000259" key="8">
    <source>
        <dbReference type="PROSITE" id="PS00624"/>
    </source>
</evidence>
<dbReference type="SUPFAM" id="SSF51905">
    <property type="entry name" value="FAD/NAD(P)-binding domain"/>
    <property type="match status" value="1"/>
</dbReference>
<dbReference type="Gene3D" id="3.50.50.60">
    <property type="entry name" value="FAD/NAD(P)-binding domain"/>
    <property type="match status" value="1"/>
</dbReference>
<dbReference type="AlphaFoldDB" id="A0A5S5CME5"/>
<dbReference type="GO" id="GO:0016614">
    <property type="term" value="F:oxidoreductase activity, acting on CH-OH group of donors"/>
    <property type="evidence" value="ECO:0007669"/>
    <property type="project" value="InterPro"/>
</dbReference>
<evidence type="ECO:0000256" key="6">
    <source>
        <dbReference type="SAM" id="MobiDB-lite"/>
    </source>
</evidence>
<keyword evidence="3 5" id="KW-0285">Flavoprotein</keyword>
<name>A0A5S5CME5_9ACTN</name>
<evidence type="ECO:0000256" key="5">
    <source>
        <dbReference type="RuleBase" id="RU003968"/>
    </source>
</evidence>
<accession>A0A5S5CME5</accession>
<sequence>MSRRTAPEELRGSYDVVVVGAGSAGCALAGRLTEDPSVRVLLLEAGGSDKLLEVQVPAGMYKVWRTRRDWNYTTEEQPGLDGRRLFWPRGKLLGGSSSINAMIYIRGARADYDEWARLTGDPSWSYEQVLPLFRRMEDNARGADGYHGVGGPLRVEDLRSPHPWTTAVVESAVATGHPRNDDFNGPAQEGVGQYQVTQKRGRRWSSADAYLHPAADRPNLTVLTGALTTRVLVEGGRATGVEFRRGGRLHTVRAEREVVLSGGAVNTPQLLQLSGIGPADHLREVGVDVVHDLPGVGGGLQDHPLVPVIWHVRSGRSLTHGDSPSGYARWFGARRGPLSSNLAEAGLFTRSAPELAEPDLQMHFLPVKFWRQAEVDPDVDAFTAAVVLVDVQSRGSVRLRSADPTWAPAIDAGYLTDDRDLEALVTGVEKAREIAGAAPLADVLGEEWSPGGTVHGREALRQKVKDTLESLYHPVSSCRMGTDAQAVVDSRLRVHGIEGLRVADASVMPTLVRGNTNAPTIMIAERAADLILGRAPAERLPAEQLTAAP</sequence>
<protein>
    <submittedName>
        <fullName evidence="9">Choline dehydrogenase-like flavoprotein</fullName>
    </submittedName>
</protein>
<evidence type="ECO:0000256" key="2">
    <source>
        <dbReference type="ARBA" id="ARBA00010790"/>
    </source>
</evidence>
<gene>
    <name evidence="9" type="ORF">BD833_11733</name>
</gene>
<reference evidence="9 10" key="1">
    <citation type="submission" date="2019-07" db="EMBL/GenBank/DDBJ databases">
        <title>Genomic Encyclopedia of Archaeal and Bacterial Type Strains, Phase II (KMG-II): from individual species to whole genera.</title>
        <authorList>
            <person name="Goeker M."/>
        </authorList>
    </citation>
    <scope>NUCLEOTIDE SEQUENCE [LARGE SCALE GENOMIC DNA]</scope>
    <source>
        <strain evidence="9 10">DSM 46842</strain>
    </source>
</reference>
<evidence type="ECO:0000256" key="3">
    <source>
        <dbReference type="ARBA" id="ARBA00022630"/>
    </source>
</evidence>
<dbReference type="RefSeq" id="WP_243737833.1">
    <property type="nucleotide sequence ID" value="NZ_VNHW01000017.1"/>
</dbReference>
<dbReference type="InterPro" id="IPR007867">
    <property type="entry name" value="GMC_OxRtase_C"/>
</dbReference>
<feature type="region of interest" description="Disordered" evidence="6">
    <location>
        <begin position="177"/>
        <end position="198"/>
    </location>
</feature>
<keyword evidence="4 5" id="KW-0274">FAD</keyword>
<dbReference type="InterPro" id="IPR012132">
    <property type="entry name" value="GMC_OxRdtase"/>
</dbReference>
<dbReference type="EMBL" id="VNHW01000017">
    <property type="protein sequence ID" value="TYP82901.1"/>
    <property type="molecule type" value="Genomic_DNA"/>
</dbReference>
<keyword evidence="10" id="KW-1185">Reference proteome</keyword>
<dbReference type="PANTHER" id="PTHR11552">
    <property type="entry name" value="GLUCOSE-METHANOL-CHOLINE GMC OXIDOREDUCTASE"/>
    <property type="match status" value="1"/>
</dbReference>